<organism evidence="1 2">
    <name type="scientific">Linderina macrospora</name>
    <dbReference type="NCBI Taxonomy" id="4868"/>
    <lineage>
        <taxon>Eukaryota</taxon>
        <taxon>Fungi</taxon>
        <taxon>Fungi incertae sedis</taxon>
        <taxon>Zoopagomycota</taxon>
        <taxon>Kickxellomycotina</taxon>
        <taxon>Kickxellomycetes</taxon>
        <taxon>Kickxellales</taxon>
        <taxon>Kickxellaceae</taxon>
        <taxon>Linderina</taxon>
    </lineage>
</organism>
<dbReference type="Proteomes" id="UP001150603">
    <property type="component" value="Unassembled WGS sequence"/>
</dbReference>
<dbReference type="EMBL" id="JANBPW010000833">
    <property type="protein sequence ID" value="KAJ1948115.1"/>
    <property type="molecule type" value="Genomic_DNA"/>
</dbReference>
<evidence type="ECO:0000313" key="2">
    <source>
        <dbReference type="Proteomes" id="UP001150603"/>
    </source>
</evidence>
<protein>
    <submittedName>
        <fullName evidence="1">Uncharacterized protein</fullName>
    </submittedName>
</protein>
<reference evidence="1" key="1">
    <citation type="submission" date="2022-07" db="EMBL/GenBank/DDBJ databases">
        <title>Phylogenomic reconstructions and comparative analyses of Kickxellomycotina fungi.</title>
        <authorList>
            <person name="Reynolds N.K."/>
            <person name="Stajich J.E."/>
            <person name="Barry K."/>
            <person name="Grigoriev I.V."/>
            <person name="Crous P."/>
            <person name="Smith M.E."/>
        </authorList>
    </citation>
    <scope>NUCLEOTIDE SEQUENCE</scope>
    <source>
        <strain evidence="1">NRRL 5244</strain>
    </source>
</reference>
<comment type="caution">
    <text evidence="1">The sequence shown here is derived from an EMBL/GenBank/DDBJ whole genome shotgun (WGS) entry which is preliminary data.</text>
</comment>
<proteinExistence type="predicted"/>
<sequence length="177" mass="20647">MRRLYSTLRGKRPMQIRFAHPWTQKQERILYHNIYNEYLSKSKPIDWNRVSTRVQAEQSECEAKFFQLQQGLQDWSAPRMGIWTRDEVEKVIRAAHKAEKEALRQGKREIDWENVVKETKLARDPSECQRVYDTYYYLCRVNLGLDGSNGKILVLVGVLGLVAVHTLADPILDALVG</sequence>
<accession>A0ACC1JDF5</accession>
<keyword evidence="2" id="KW-1185">Reference proteome</keyword>
<name>A0ACC1JDF5_9FUNG</name>
<evidence type="ECO:0000313" key="1">
    <source>
        <dbReference type="EMBL" id="KAJ1948115.1"/>
    </source>
</evidence>
<gene>
    <name evidence="1" type="ORF">FBU59_001742</name>
</gene>